<dbReference type="eggNOG" id="KOG4229">
    <property type="taxonomic scope" value="Eukaryota"/>
</dbReference>
<evidence type="ECO:0000313" key="2">
    <source>
        <dbReference type="EMBL" id="EDO35249.1"/>
    </source>
</evidence>
<dbReference type="InterPro" id="IPR000857">
    <property type="entry name" value="MyTH4_dom"/>
</dbReference>
<evidence type="ECO:0000313" key="3">
    <source>
        <dbReference type="Proteomes" id="UP000001593"/>
    </source>
</evidence>
<dbReference type="EMBL" id="DS469704">
    <property type="protein sequence ID" value="EDO35249.1"/>
    <property type="molecule type" value="Genomic_DNA"/>
</dbReference>
<dbReference type="AlphaFoldDB" id="A7SM17"/>
<proteinExistence type="predicted"/>
<feature type="domain" description="MyTH4" evidence="1">
    <location>
        <begin position="33"/>
        <end position="176"/>
    </location>
</feature>
<dbReference type="PROSITE" id="PS51016">
    <property type="entry name" value="MYTH4"/>
    <property type="match status" value="1"/>
</dbReference>
<dbReference type="InParanoid" id="A7SM17"/>
<dbReference type="InterPro" id="IPR038185">
    <property type="entry name" value="MyTH4_dom_sf"/>
</dbReference>
<dbReference type="PANTHER" id="PTHR22692:SF33">
    <property type="entry name" value="MYOSIN"/>
    <property type="match status" value="1"/>
</dbReference>
<dbReference type="GO" id="GO:0005856">
    <property type="term" value="C:cytoskeleton"/>
    <property type="evidence" value="ECO:0007669"/>
    <property type="project" value="InterPro"/>
</dbReference>
<dbReference type="Gene3D" id="1.25.40.530">
    <property type="entry name" value="MyTH4 domain"/>
    <property type="match status" value="2"/>
</dbReference>
<gene>
    <name evidence="2" type="ORF">NEMVEDRAFT_v1g214364</name>
</gene>
<accession>A7SM17</accession>
<dbReference type="Proteomes" id="UP000001593">
    <property type="component" value="Unassembled WGS sequence"/>
</dbReference>
<reference evidence="2 3" key="1">
    <citation type="journal article" date="2007" name="Science">
        <title>Sea anemone genome reveals ancestral eumetazoan gene repertoire and genomic organization.</title>
        <authorList>
            <person name="Putnam N.H."/>
            <person name="Srivastava M."/>
            <person name="Hellsten U."/>
            <person name="Dirks B."/>
            <person name="Chapman J."/>
            <person name="Salamov A."/>
            <person name="Terry A."/>
            <person name="Shapiro H."/>
            <person name="Lindquist E."/>
            <person name="Kapitonov V.V."/>
            <person name="Jurka J."/>
            <person name="Genikhovich G."/>
            <person name="Grigoriev I.V."/>
            <person name="Lucas S.M."/>
            <person name="Steele R.E."/>
            <person name="Finnerty J.R."/>
            <person name="Technau U."/>
            <person name="Martindale M.Q."/>
            <person name="Rokhsar D.S."/>
        </authorList>
    </citation>
    <scope>NUCLEOTIDE SEQUENCE [LARGE SCALE GENOMIC DNA]</scope>
    <source>
        <strain evidence="3">CH2 X CH6</strain>
    </source>
</reference>
<name>A7SM17_NEMVE</name>
<evidence type="ECO:0000259" key="1">
    <source>
        <dbReference type="PROSITE" id="PS51016"/>
    </source>
</evidence>
<keyword evidence="3" id="KW-1185">Reference proteome</keyword>
<sequence length="176" mass="20664">MRLNEHTEPHDLSLYKFMTYARKNFQGEAPCWFKKGSLREPLLHHEDKMEAEAALTIYVAIQRFMIDLPEPKVEELEDSPKDAQLQLPGGLLLRSLPGRPLTEQFPDQEEHTEPHDLSLYKFMTYARKNFQGEAPCWFKKGSLREPLLHHEDKMEAELQENFLYSVRLSQGPLFHI</sequence>
<protein>
    <recommendedName>
        <fullName evidence="1">MyTH4 domain-containing protein</fullName>
    </recommendedName>
</protein>
<dbReference type="InterPro" id="IPR051567">
    <property type="entry name" value="Unconventional_Myosin_ATPase"/>
</dbReference>
<organism evidence="2 3">
    <name type="scientific">Nematostella vectensis</name>
    <name type="common">Starlet sea anemone</name>
    <dbReference type="NCBI Taxonomy" id="45351"/>
    <lineage>
        <taxon>Eukaryota</taxon>
        <taxon>Metazoa</taxon>
        <taxon>Cnidaria</taxon>
        <taxon>Anthozoa</taxon>
        <taxon>Hexacorallia</taxon>
        <taxon>Actiniaria</taxon>
        <taxon>Edwardsiidae</taxon>
        <taxon>Nematostella</taxon>
    </lineage>
</organism>
<dbReference type="HOGENOM" id="CLU_1526995_0_0_1"/>
<dbReference type="PANTHER" id="PTHR22692">
    <property type="entry name" value="MYOSIN VII, XV"/>
    <property type="match status" value="1"/>
</dbReference>